<comment type="subcellular location">
    <subcellularLocation>
        <location evidence="2">Cell membrane</location>
        <topology evidence="2">Lipid-anchor</topology>
        <topology evidence="2">GPI-anchor</topology>
    </subcellularLocation>
</comment>
<evidence type="ECO:0000256" key="4">
    <source>
        <dbReference type="ARBA" id="ARBA00012780"/>
    </source>
</evidence>
<dbReference type="InterPro" id="IPR012946">
    <property type="entry name" value="X8"/>
</dbReference>
<dbReference type="SMART" id="SM00768">
    <property type="entry name" value="X8"/>
    <property type="match status" value="1"/>
</dbReference>
<evidence type="ECO:0000256" key="10">
    <source>
        <dbReference type="ARBA" id="ARBA00023136"/>
    </source>
</evidence>
<reference evidence="17 18" key="1">
    <citation type="journal article" date="2017" name="Nature">
        <title>The Apostasia genome and the evolution of orchids.</title>
        <authorList>
            <person name="Zhang G.Q."/>
            <person name="Liu K.W."/>
            <person name="Li Z."/>
            <person name="Lohaus R."/>
            <person name="Hsiao Y.Y."/>
            <person name="Niu S.C."/>
            <person name="Wang J.Y."/>
            <person name="Lin Y.C."/>
            <person name="Xu Q."/>
            <person name="Chen L.J."/>
            <person name="Yoshida K."/>
            <person name="Fujiwara S."/>
            <person name="Wang Z.W."/>
            <person name="Zhang Y.Q."/>
            <person name="Mitsuda N."/>
            <person name="Wang M."/>
            <person name="Liu G.H."/>
            <person name="Pecoraro L."/>
            <person name="Huang H.X."/>
            <person name="Xiao X.J."/>
            <person name="Lin M."/>
            <person name="Wu X.Y."/>
            <person name="Wu W.L."/>
            <person name="Chen Y.Y."/>
            <person name="Chang S.B."/>
            <person name="Sakamoto S."/>
            <person name="Ohme-Takagi M."/>
            <person name="Yagi M."/>
            <person name="Zeng S.J."/>
            <person name="Shen C.Y."/>
            <person name="Yeh C.M."/>
            <person name="Luo Y.B."/>
            <person name="Tsai W.C."/>
            <person name="Van de Peer Y."/>
            <person name="Liu Z.J."/>
        </authorList>
    </citation>
    <scope>NUCLEOTIDE SEQUENCE [LARGE SCALE GENOMIC DNA]</scope>
    <source>
        <strain evidence="18">cv. Shenzhen</strain>
        <tissue evidence="17">Stem</tissue>
    </source>
</reference>
<evidence type="ECO:0000256" key="15">
    <source>
        <dbReference type="RuleBase" id="RU004336"/>
    </source>
</evidence>
<dbReference type="AlphaFoldDB" id="A0A2I0B8U4"/>
<evidence type="ECO:0000256" key="13">
    <source>
        <dbReference type="ARBA" id="ARBA00023295"/>
    </source>
</evidence>
<dbReference type="STRING" id="1088818.A0A2I0B8U4"/>
<gene>
    <name evidence="17" type="ORF">AXF42_Ash009445</name>
</gene>
<dbReference type="EMBL" id="KZ451905">
    <property type="protein sequence ID" value="PKA64225.1"/>
    <property type="molecule type" value="Genomic_DNA"/>
</dbReference>
<keyword evidence="11" id="KW-1015">Disulfide bond</keyword>
<comment type="catalytic activity">
    <reaction evidence="1">
        <text>Hydrolysis of (1-&gt;3)-beta-D-glucosidic linkages in (1-&gt;3)-beta-D-glucans.</text>
        <dbReference type="EC" id="3.2.1.39"/>
    </reaction>
</comment>
<protein>
    <recommendedName>
        <fullName evidence="4">glucan endo-1,3-beta-D-glucosidase</fullName>
        <ecNumber evidence="4">3.2.1.39</ecNumber>
    </recommendedName>
</protein>
<evidence type="ECO:0000256" key="1">
    <source>
        <dbReference type="ARBA" id="ARBA00000382"/>
    </source>
</evidence>
<dbReference type="GO" id="GO:0006952">
    <property type="term" value="P:defense response"/>
    <property type="evidence" value="ECO:0007669"/>
    <property type="project" value="UniProtKB-KW"/>
</dbReference>
<dbReference type="GO" id="GO:0042973">
    <property type="term" value="F:glucan endo-1,3-beta-D-glucosidase activity"/>
    <property type="evidence" value="ECO:0007669"/>
    <property type="project" value="UniProtKB-EC"/>
</dbReference>
<dbReference type="InterPro" id="IPR044965">
    <property type="entry name" value="Glyco_hydro_17_plant"/>
</dbReference>
<evidence type="ECO:0000256" key="9">
    <source>
        <dbReference type="ARBA" id="ARBA00022821"/>
    </source>
</evidence>
<dbReference type="FunFam" id="1.20.58.1040:FF:000001">
    <property type="entry name" value="Glucan endo-1,3-beta-glucosidase 4"/>
    <property type="match status" value="1"/>
</dbReference>
<keyword evidence="6" id="KW-0449">Lipoprotein</keyword>
<evidence type="ECO:0000313" key="18">
    <source>
        <dbReference type="Proteomes" id="UP000236161"/>
    </source>
</evidence>
<dbReference type="GO" id="GO:0098552">
    <property type="term" value="C:side of membrane"/>
    <property type="evidence" value="ECO:0007669"/>
    <property type="project" value="UniProtKB-KW"/>
</dbReference>
<dbReference type="GO" id="GO:0009506">
    <property type="term" value="C:plasmodesma"/>
    <property type="evidence" value="ECO:0007669"/>
    <property type="project" value="UniProtKB-ARBA"/>
</dbReference>
<evidence type="ECO:0000256" key="11">
    <source>
        <dbReference type="ARBA" id="ARBA00023157"/>
    </source>
</evidence>
<comment type="similarity">
    <text evidence="3 14">Belongs to the glycosyl hydrolase 17 family.</text>
</comment>
<keyword evidence="13 15" id="KW-0326">Glycosidase</keyword>
<proteinExistence type="inferred from homology"/>
<accession>A0A2I0B8U4</accession>
<keyword evidence="7" id="KW-0732">Signal</keyword>
<dbReference type="SUPFAM" id="SSF51445">
    <property type="entry name" value="(Trans)glycosidases"/>
    <property type="match status" value="1"/>
</dbReference>
<name>A0A2I0B8U4_9ASPA</name>
<keyword evidence="8 15" id="KW-0378">Hydrolase</keyword>
<keyword evidence="17" id="KW-0808">Transferase</keyword>
<evidence type="ECO:0000256" key="3">
    <source>
        <dbReference type="ARBA" id="ARBA00008773"/>
    </source>
</evidence>
<dbReference type="GO" id="GO:0005975">
    <property type="term" value="P:carbohydrate metabolic process"/>
    <property type="evidence" value="ECO:0007669"/>
    <property type="project" value="InterPro"/>
</dbReference>
<dbReference type="EC" id="3.2.1.39" evidence="4"/>
<evidence type="ECO:0000256" key="14">
    <source>
        <dbReference type="RuleBase" id="RU004335"/>
    </source>
</evidence>
<evidence type="ECO:0000313" key="17">
    <source>
        <dbReference type="EMBL" id="PKA64225.1"/>
    </source>
</evidence>
<keyword evidence="18" id="KW-1185">Reference proteome</keyword>
<dbReference type="InterPro" id="IPR000490">
    <property type="entry name" value="Glyco_hydro_17"/>
</dbReference>
<dbReference type="GO" id="GO:0016740">
    <property type="term" value="F:transferase activity"/>
    <property type="evidence" value="ECO:0007669"/>
    <property type="project" value="UniProtKB-KW"/>
</dbReference>
<dbReference type="InterPro" id="IPR017853">
    <property type="entry name" value="GH"/>
</dbReference>
<keyword evidence="5" id="KW-1003">Cell membrane</keyword>
<dbReference type="Gene3D" id="1.20.58.1040">
    <property type="match status" value="1"/>
</dbReference>
<dbReference type="Pfam" id="PF07983">
    <property type="entry name" value="X8"/>
    <property type="match status" value="1"/>
</dbReference>
<dbReference type="Gene3D" id="3.20.20.80">
    <property type="entry name" value="Glycosidases"/>
    <property type="match status" value="1"/>
</dbReference>
<dbReference type="Proteomes" id="UP000236161">
    <property type="component" value="Unassembled WGS sequence"/>
</dbReference>
<dbReference type="Pfam" id="PF00332">
    <property type="entry name" value="Glyco_hydro_17"/>
    <property type="match status" value="1"/>
</dbReference>
<sequence length="534" mass="57962">MVTRLTIPSPLTGSRPHGPVSLPLLPTVHSAATVARSSSASVPVLIFLELELPGAYRARHNRAKESAAREETKRSCEGALWVSLFQTCSSSPFASIFFQKKLSDGGKIGVCYGRNADDLPTPDKVAQLVQLHSIKHVRIYDSNIQILKAFANTGVELMVGIPNSDLLAISQYQSNAETWLKNSILPFYPATMITYITVGAEITESPTNVSSLAIPAMTNVHNALKKVGLHRRIKISSTHSLGILSRSFPPSAGAFDSKFAFFLKPMLEFLVENESPFMIDLYPYYAYRDSSGNVSLDYALFNPSSSDVIDPNTGLIYTNMFDAQMDAIYFALMALNFRTLKVMVTESGWPNKGSAKESAATTDNAQTYNTNLIRHVINDTGTPAKPGEEIDVYIFSLFNENRKPGLASERNWGIFYPDQTSIYSLDLTGKGNVNVVTGANITSSNGTWCVAAANASEQGMKNALDWACGPGNVDCSSIQPSQPCFQPDTLASHASFAFNSYYQQNGATDIACSFGGAGTKTTKDPSEFSLISLC</sequence>
<organism evidence="17 18">
    <name type="scientific">Apostasia shenzhenica</name>
    <dbReference type="NCBI Taxonomy" id="1088818"/>
    <lineage>
        <taxon>Eukaryota</taxon>
        <taxon>Viridiplantae</taxon>
        <taxon>Streptophyta</taxon>
        <taxon>Embryophyta</taxon>
        <taxon>Tracheophyta</taxon>
        <taxon>Spermatophyta</taxon>
        <taxon>Magnoliopsida</taxon>
        <taxon>Liliopsida</taxon>
        <taxon>Asparagales</taxon>
        <taxon>Orchidaceae</taxon>
        <taxon>Apostasioideae</taxon>
        <taxon>Apostasia</taxon>
    </lineage>
</organism>
<keyword evidence="12" id="KW-0325">Glycoprotein</keyword>
<dbReference type="GO" id="GO:0005886">
    <property type="term" value="C:plasma membrane"/>
    <property type="evidence" value="ECO:0007669"/>
    <property type="project" value="UniProtKB-SubCell"/>
</dbReference>
<evidence type="ECO:0000256" key="7">
    <source>
        <dbReference type="ARBA" id="ARBA00022729"/>
    </source>
</evidence>
<keyword evidence="10" id="KW-0472">Membrane</keyword>
<keyword evidence="6" id="KW-0336">GPI-anchor</keyword>
<dbReference type="OrthoDB" id="941679at2759"/>
<keyword evidence="9" id="KW-0611">Plant defense</keyword>
<dbReference type="PROSITE" id="PS00587">
    <property type="entry name" value="GLYCOSYL_HYDROL_F17"/>
    <property type="match status" value="1"/>
</dbReference>
<dbReference type="PANTHER" id="PTHR32227">
    <property type="entry name" value="GLUCAN ENDO-1,3-BETA-GLUCOSIDASE BG1-RELATED-RELATED"/>
    <property type="match status" value="1"/>
</dbReference>
<evidence type="ECO:0000256" key="12">
    <source>
        <dbReference type="ARBA" id="ARBA00023180"/>
    </source>
</evidence>
<dbReference type="FunFam" id="3.20.20.80:FF:000002">
    <property type="entry name" value="Glucan endo-1,3-beta-glucosidase 3"/>
    <property type="match status" value="1"/>
</dbReference>
<evidence type="ECO:0000256" key="2">
    <source>
        <dbReference type="ARBA" id="ARBA00004609"/>
    </source>
</evidence>
<evidence type="ECO:0000256" key="5">
    <source>
        <dbReference type="ARBA" id="ARBA00022475"/>
    </source>
</evidence>
<feature type="domain" description="X8" evidence="16">
    <location>
        <begin position="447"/>
        <end position="531"/>
    </location>
</feature>
<evidence type="ECO:0000256" key="6">
    <source>
        <dbReference type="ARBA" id="ARBA00022622"/>
    </source>
</evidence>
<evidence type="ECO:0000259" key="16">
    <source>
        <dbReference type="SMART" id="SM00768"/>
    </source>
</evidence>
<evidence type="ECO:0000256" key="8">
    <source>
        <dbReference type="ARBA" id="ARBA00022801"/>
    </source>
</evidence>